<dbReference type="AlphaFoldDB" id="A0A077P4T4"/>
<accession>A0A077P4T4</accession>
<dbReference type="HOGENOM" id="CLU_3334999_0_0_6"/>
<dbReference type="EMBL" id="CBSX010000114">
    <property type="protein sequence ID" value="CDH05784.1"/>
    <property type="molecule type" value="Genomic_DNA"/>
</dbReference>
<sequence length="38" mass="4492">MPRTGKIIFLYYNQLINNKTILIYSHELNSAKLTTNQH</sequence>
<organism evidence="1 2">
    <name type="scientific">Xenorhabdus bovienii str. oregonense</name>
    <dbReference type="NCBI Taxonomy" id="1398202"/>
    <lineage>
        <taxon>Bacteria</taxon>
        <taxon>Pseudomonadati</taxon>
        <taxon>Pseudomonadota</taxon>
        <taxon>Gammaproteobacteria</taxon>
        <taxon>Enterobacterales</taxon>
        <taxon>Morganellaceae</taxon>
        <taxon>Xenorhabdus</taxon>
    </lineage>
</organism>
<gene>
    <name evidence="1" type="ORF">XBO1_2000039</name>
</gene>
<dbReference type="Proteomes" id="UP000028483">
    <property type="component" value="Unassembled WGS sequence"/>
</dbReference>
<name>A0A077P4T4_XENBV</name>
<evidence type="ECO:0000313" key="1">
    <source>
        <dbReference type="EMBL" id="CDH05784.1"/>
    </source>
</evidence>
<comment type="caution">
    <text evidence="1">The sequence shown here is derived from an EMBL/GenBank/DDBJ whole genome shotgun (WGS) entry which is preliminary data.</text>
</comment>
<reference evidence="1" key="1">
    <citation type="submission" date="2013-07" db="EMBL/GenBank/DDBJ databases">
        <title>Sub-species coevolution in mutualistic symbiosis.</title>
        <authorList>
            <person name="Murfin K."/>
            <person name="Klassen J."/>
            <person name="Lee M."/>
            <person name="Forst S."/>
            <person name="Stock P."/>
            <person name="Goodrich-Blair H."/>
        </authorList>
    </citation>
    <scope>NUCLEOTIDE SEQUENCE [LARGE SCALE GENOMIC DNA]</scope>
    <source>
        <strain evidence="1">Oregonense</strain>
    </source>
</reference>
<evidence type="ECO:0000313" key="2">
    <source>
        <dbReference type="Proteomes" id="UP000028483"/>
    </source>
</evidence>
<protein>
    <submittedName>
        <fullName evidence="1">Uncharacterized protein</fullName>
    </submittedName>
</protein>
<proteinExistence type="predicted"/>